<sequence length="90" mass="10441">MTGALHKRTAGYQYQLDPLSIMQGLEVDSKNIDDACGRGQPRRDHRNAYVVALCFTARSYRREFDREGGNNKARIFYRNKRNTESRETVV</sequence>
<protein>
    <submittedName>
        <fullName evidence="1">Uncharacterized protein</fullName>
    </submittedName>
</protein>
<dbReference type="AlphaFoldDB" id="A0A4Y2S214"/>
<dbReference type="Proteomes" id="UP000499080">
    <property type="component" value="Unassembled WGS sequence"/>
</dbReference>
<organism evidence="1 2">
    <name type="scientific">Araneus ventricosus</name>
    <name type="common">Orbweaver spider</name>
    <name type="synonym">Epeira ventricosa</name>
    <dbReference type="NCBI Taxonomy" id="182803"/>
    <lineage>
        <taxon>Eukaryota</taxon>
        <taxon>Metazoa</taxon>
        <taxon>Ecdysozoa</taxon>
        <taxon>Arthropoda</taxon>
        <taxon>Chelicerata</taxon>
        <taxon>Arachnida</taxon>
        <taxon>Araneae</taxon>
        <taxon>Araneomorphae</taxon>
        <taxon>Entelegynae</taxon>
        <taxon>Araneoidea</taxon>
        <taxon>Araneidae</taxon>
        <taxon>Araneus</taxon>
    </lineage>
</organism>
<gene>
    <name evidence="1" type="ORF">AVEN_103277_1</name>
</gene>
<dbReference type="EMBL" id="BGPR01019205">
    <property type="protein sequence ID" value="GBN81270.1"/>
    <property type="molecule type" value="Genomic_DNA"/>
</dbReference>
<accession>A0A4Y2S214</accession>
<name>A0A4Y2S214_ARAVE</name>
<reference evidence="1 2" key="1">
    <citation type="journal article" date="2019" name="Sci. Rep.">
        <title>Orb-weaving spider Araneus ventricosus genome elucidates the spidroin gene catalogue.</title>
        <authorList>
            <person name="Kono N."/>
            <person name="Nakamura H."/>
            <person name="Ohtoshi R."/>
            <person name="Moran D.A.P."/>
            <person name="Shinohara A."/>
            <person name="Yoshida Y."/>
            <person name="Fujiwara M."/>
            <person name="Mori M."/>
            <person name="Tomita M."/>
            <person name="Arakawa K."/>
        </authorList>
    </citation>
    <scope>NUCLEOTIDE SEQUENCE [LARGE SCALE GENOMIC DNA]</scope>
</reference>
<proteinExistence type="predicted"/>
<keyword evidence="2" id="KW-1185">Reference proteome</keyword>
<comment type="caution">
    <text evidence="1">The sequence shown here is derived from an EMBL/GenBank/DDBJ whole genome shotgun (WGS) entry which is preliminary data.</text>
</comment>
<evidence type="ECO:0000313" key="1">
    <source>
        <dbReference type="EMBL" id="GBN81270.1"/>
    </source>
</evidence>
<evidence type="ECO:0000313" key="2">
    <source>
        <dbReference type="Proteomes" id="UP000499080"/>
    </source>
</evidence>